<evidence type="ECO:0000313" key="1">
    <source>
        <dbReference type="EnsemblPlants" id="Bo8g082740.1"/>
    </source>
</evidence>
<dbReference type="HOGENOM" id="CLU_1673703_0_0_1"/>
<dbReference type="Gramene" id="Bo8g082740.1">
    <property type="protein sequence ID" value="Bo8g082740.1"/>
    <property type="gene ID" value="Bo8g082740"/>
</dbReference>
<keyword evidence="2" id="KW-1185">Reference proteome</keyword>
<dbReference type="AlphaFoldDB" id="A0A0D3DSR6"/>
<proteinExistence type="predicted"/>
<protein>
    <submittedName>
        <fullName evidence="1">Uncharacterized protein</fullName>
    </submittedName>
</protein>
<organism evidence="1 2">
    <name type="scientific">Brassica oleracea var. oleracea</name>
    <dbReference type="NCBI Taxonomy" id="109376"/>
    <lineage>
        <taxon>Eukaryota</taxon>
        <taxon>Viridiplantae</taxon>
        <taxon>Streptophyta</taxon>
        <taxon>Embryophyta</taxon>
        <taxon>Tracheophyta</taxon>
        <taxon>Spermatophyta</taxon>
        <taxon>Magnoliopsida</taxon>
        <taxon>eudicotyledons</taxon>
        <taxon>Gunneridae</taxon>
        <taxon>Pentapetalae</taxon>
        <taxon>rosids</taxon>
        <taxon>malvids</taxon>
        <taxon>Brassicales</taxon>
        <taxon>Brassicaceae</taxon>
        <taxon>Brassiceae</taxon>
        <taxon>Brassica</taxon>
    </lineage>
</organism>
<accession>A0A0D3DSR6</accession>
<evidence type="ECO:0000313" key="2">
    <source>
        <dbReference type="Proteomes" id="UP000032141"/>
    </source>
</evidence>
<name>A0A0D3DSR6_BRAOL</name>
<reference evidence="1" key="2">
    <citation type="submission" date="2015-03" db="UniProtKB">
        <authorList>
            <consortium name="EnsemblPlants"/>
        </authorList>
    </citation>
    <scope>IDENTIFICATION</scope>
</reference>
<reference evidence="1 2" key="1">
    <citation type="journal article" date="2014" name="Genome Biol.">
        <title>Transcriptome and methylome profiling reveals relics of genome dominance in the mesopolyploid Brassica oleracea.</title>
        <authorList>
            <person name="Parkin I.A."/>
            <person name="Koh C."/>
            <person name="Tang H."/>
            <person name="Robinson S.J."/>
            <person name="Kagale S."/>
            <person name="Clarke W.E."/>
            <person name="Town C.D."/>
            <person name="Nixon J."/>
            <person name="Krishnakumar V."/>
            <person name="Bidwell S.L."/>
            <person name="Denoeud F."/>
            <person name="Belcram H."/>
            <person name="Links M.G."/>
            <person name="Just J."/>
            <person name="Clarke C."/>
            <person name="Bender T."/>
            <person name="Huebert T."/>
            <person name="Mason A.S."/>
            <person name="Pires J.C."/>
            <person name="Barker G."/>
            <person name="Moore J."/>
            <person name="Walley P.G."/>
            <person name="Manoli S."/>
            <person name="Batley J."/>
            <person name="Edwards D."/>
            <person name="Nelson M.N."/>
            <person name="Wang X."/>
            <person name="Paterson A.H."/>
            <person name="King G."/>
            <person name="Bancroft I."/>
            <person name="Chalhoub B."/>
            <person name="Sharpe A.G."/>
        </authorList>
    </citation>
    <scope>NUCLEOTIDE SEQUENCE</scope>
    <source>
        <strain evidence="1 2">cv. TO1000</strain>
    </source>
</reference>
<sequence length="158" mass="19010">MVRGNYQLSQLVWLVKGRYLKWFKDGSSEDEHVLFLASLCHKQGKILLFFCNCNNTWTIVGHLVIACLDYQVFSWNKFGVFLRLLYLSMGLVEMEWKYFMIHWYFLSWKERHWYFGYYQVYWSIIVSRGDHFQQIMSLVSSNQRQLQLGYGGQGCVNR</sequence>
<dbReference type="EnsemblPlants" id="Bo8g082740.1">
    <property type="protein sequence ID" value="Bo8g082740.1"/>
    <property type="gene ID" value="Bo8g082740"/>
</dbReference>
<dbReference type="Proteomes" id="UP000032141">
    <property type="component" value="Chromosome C8"/>
</dbReference>